<protein>
    <submittedName>
        <fullName evidence="2">Unannotated protein</fullName>
    </submittedName>
</protein>
<accession>A0A6J6WW45</accession>
<name>A0A6J6WW45_9ZZZZ</name>
<dbReference type="AlphaFoldDB" id="A0A6J6WW45"/>
<reference evidence="2" key="1">
    <citation type="submission" date="2020-05" db="EMBL/GenBank/DDBJ databases">
        <authorList>
            <person name="Chiriac C."/>
            <person name="Salcher M."/>
            <person name="Ghai R."/>
            <person name="Kavagutti S V."/>
        </authorList>
    </citation>
    <scope>NUCLEOTIDE SEQUENCE</scope>
</reference>
<evidence type="ECO:0000313" key="2">
    <source>
        <dbReference type="EMBL" id="CAB4787875.1"/>
    </source>
</evidence>
<dbReference type="EMBL" id="CAEZZU010000199">
    <property type="protein sequence ID" value="CAB4787875.1"/>
    <property type="molecule type" value="Genomic_DNA"/>
</dbReference>
<proteinExistence type="predicted"/>
<organism evidence="2">
    <name type="scientific">freshwater metagenome</name>
    <dbReference type="NCBI Taxonomy" id="449393"/>
    <lineage>
        <taxon>unclassified sequences</taxon>
        <taxon>metagenomes</taxon>
        <taxon>ecological metagenomes</taxon>
    </lineage>
</organism>
<feature type="compositionally biased region" description="Basic and acidic residues" evidence="1">
    <location>
        <begin position="1"/>
        <end position="14"/>
    </location>
</feature>
<evidence type="ECO:0000256" key="1">
    <source>
        <dbReference type="SAM" id="MobiDB-lite"/>
    </source>
</evidence>
<feature type="region of interest" description="Disordered" evidence="1">
    <location>
        <begin position="1"/>
        <end position="29"/>
    </location>
</feature>
<sequence length="156" mass="17064">MGVRSADSRRDERSPFNAPLPLDSAEDVAGTERARRVAEGRTDVLVLLLEPLRAPVVDLDALALPLEEPDERVAVPIGVPTSDRVRPLDSALPRVAVPGVEVVRLVDSPLLGVDFSAGRTVLVFALMGSWSRFKVWLHPLPILADVRRSRFESTRA</sequence>
<gene>
    <name evidence="2" type="ORF">UFOPK2925_01223</name>
</gene>